<dbReference type="EMBL" id="JBHTIM010000001">
    <property type="protein sequence ID" value="MFD0781663.1"/>
    <property type="molecule type" value="Genomic_DNA"/>
</dbReference>
<dbReference type="Proteomes" id="UP001597042">
    <property type="component" value="Unassembled WGS sequence"/>
</dbReference>
<sequence>MGAAYSFASTWHIDAPVDACAAAFAEMFTSRDGRATDSWWRGVRVERAPRRIGVGERVVLGVRSPFGYRLRVDLTVTAWRQDREIAATSAGDLTGRGRITLRARSEHASSVTIVWNVKTERAWMSKTSFLLRPAFTVAHAWVMRAGERGLREAAADAPSDIRNADNRRIRQGPRRACR</sequence>
<protein>
    <recommendedName>
        <fullName evidence="4">DUF1990 domain-containing protein</fullName>
    </recommendedName>
</protein>
<name>A0ABW2ZT88_9MICO</name>
<feature type="compositionally biased region" description="Basic residues" evidence="1">
    <location>
        <begin position="169"/>
        <end position="178"/>
    </location>
</feature>
<evidence type="ECO:0008006" key="4">
    <source>
        <dbReference type="Google" id="ProtNLM"/>
    </source>
</evidence>
<reference evidence="3" key="1">
    <citation type="journal article" date="2019" name="Int. J. Syst. Evol. Microbiol.">
        <title>The Global Catalogue of Microorganisms (GCM) 10K type strain sequencing project: providing services to taxonomists for standard genome sequencing and annotation.</title>
        <authorList>
            <consortium name="The Broad Institute Genomics Platform"/>
            <consortium name="The Broad Institute Genome Sequencing Center for Infectious Disease"/>
            <person name="Wu L."/>
            <person name="Ma J."/>
        </authorList>
    </citation>
    <scope>NUCLEOTIDE SEQUENCE [LARGE SCALE GENOMIC DNA]</scope>
    <source>
        <strain evidence="3">CCUG 50754</strain>
    </source>
</reference>
<organism evidence="2 3">
    <name type="scientific">Microbacterium koreense</name>
    <dbReference type="NCBI Taxonomy" id="323761"/>
    <lineage>
        <taxon>Bacteria</taxon>
        <taxon>Bacillati</taxon>
        <taxon>Actinomycetota</taxon>
        <taxon>Actinomycetes</taxon>
        <taxon>Micrococcales</taxon>
        <taxon>Microbacteriaceae</taxon>
        <taxon>Microbacterium</taxon>
    </lineage>
</organism>
<dbReference type="RefSeq" id="WP_378749186.1">
    <property type="nucleotide sequence ID" value="NZ_JBHSSV010000001.1"/>
</dbReference>
<evidence type="ECO:0000256" key="1">
    <source>
        <dbReference type="SAM" id="MobiDB-lite"/>
    </source>
</evidence>
<keyword evidence="3" id="KW-1185">Reference proteome</keyword>
<evidence type="ECO:0000313" key="2">
    <source>
        <dbReference type="EMBL" id="MFD0781663.1"/>
    </source>
</evidence>
<accession>A0ABW2ZT88</accession>
<proteinExistence type="predicted"/>
<evidence type="ECO:0000313" key="3">
    <source>
        <dbReference type="Proteomes" id="UP001597042"/>
    </source>
</evidence>
<dbReference type="SUPFAM" id="SSF55961">
    <property type="entry name" value="Bet v1-like"/>
    <property type="match status" value="1"/>
</dbReference>
<gene>
    <name evidence="2" type="ORF">ACFQZV_10210</name>
</gene>
<comment type="caution">
    <text evidence="2">The sequence shown here is derived from an EMBL/GenBank/DDBJ whole genome shotgun (WGS) entry which is preliminary data.</text>
</comment>
<feature type="region of interest" description="Disordered" evidence="1">
    <location>
        <begin position="153"/>
        <end position="178"/>
    </location>
</feature>